<dbReference type="AlphaFoldDB" id="A0A495ISP0"/>
<comment type="caution">
    <text evidence="1">The sequence shown here is derived from an EMBL/GenBank/DDBJ whole genome shotgun (WGS) entry which is preliminary data.</text>
</comment>
<name>A0A495ISP0_WILMA</name>
<organism evidence="1 2">
    <name type="scientific">Williamsia marianensis</name>
    <dbReference type="NCBI Taxonomy" id="85044"/>
    <lineage>
        <taxon>Bacteria</taxon>
        <taxon>Bacillati</taxon>
        <taxon>Actinomycetota</taxon>
        <taxon>Actinomycetes</taxon>
        <taxon>Mycobacteriales</taxon>
        <taxon>Nocardiaceae</taxon>
        <taxon>Williamsia</taxon>
    </lineage>
</organism>
<dbReference type="Proteomes" id="UP000274762">
    <property type="component" value="Unassembled WGS sequence"/>
</dbReference>
<sequence length="109" mass="12042">MSSQNLPYVLELAGMTITAEANGRPPDDLRKTAERNGVDADQLNRAITILRRLPEQSRTAFVYDQMLLDGHIKGYASLDDRPSPWVLGQLAHGYYDLGSHADQGERSGS</sequence>
<dbReference type="RefSeq" id="WP_062800689.1">
    <property type="nucleotide sequence ID" value="NZ_CBCRXS010000014.1"/>
</dbReference>
<evidence type="ECO:0000313" key="1">
    <source>
        <dbReference type="EMBL" id="RKR79816.1"/>
    </source>
</evidence>
<dbReference type="EMBL" id="RBKV01000002">
    <property type="protein sequence ID" value="RKR79816.1"/>
    <property type="molecule type" value="Genomic_DNA"/>
</dbReference>
<accession>A0A495ISP0</accession>
<protein>
    <submittedName>
        <fullName evidence="1">Uncharacterized protein</fullName>
    </submittedName>
</protein>
<evidence type="ECO:0000313" key="2">
    <source>
        <dbReference type="Proteomes" id="UP000274762"/>
    </source>
</evidence>
<reference evidence="1 2" key="1">
    <citation type="submission" date="2018-10" db="EMBL/GenBank/DDBJ databases">
        <title>Sequencing the genomes of 1000 actinobacteria strains.</title>
        <authorList>
            <person name="Klenk H.-P."/>
        </authorList>
    </citation>
    <scope>NUCLEOTIDE SEQUENCE [LARGE SCALE GENOMIC DNA]</scope>
    <source>
        <strain evidence="1 2">DSM 44343</strain>
    </source>
</reference>
<gene>
    <name evidence="1" type="ORF">DFJ75_4956</name>
</gene>
<proteinExistence type="predicted"/>